<gene>
    <name evidence="3" type="ORF">AKAME5_002873900</name>
</gene>
<keyword evidence="2" id="KW-1133">Transmembrane helix</keyword>
<dbReference type="AlphaFoldDB" id="A0AAD3MNJ9"/>
<name>A0AAD3MNJ9_LATJO</name>
<dbReference type="EMBL" id="BRZM01004479">
    <property type="protein sequence ID" value="GLD57445.1"/>
    <property type="molecule type" value="Genomic_DNA"/>
</dbReference>
<accession>A0AAD3MNJ9</accession>
<evidence type="ECO:0000313" key="4">
    <source>
        <dbReference type="Proteomes" id="UP001279410"/>
    </source>
</evidence>
<reference evidence="3" key="1">
    <citation type="submission" date="2022-08" db="EMBL/GenBank/DDBJ databases">
        <title>Genome sequencing of akame (Lates japonicus).</title>
        <authorList>
            <person name="Hashiguchi Y."/>
            <person name="Takahashi H."/>
        </authorList>
    </citation>
    <scope>NUCLEOTIDE SEQUENCE</scope>
    <source>
        <strain evidence="3">Kochi</strain>
    </source>
</reference>
<organism evidence="3 4">
    <name type="scientific">Lates japonicus</name>
    <name type="common">Japanese lates</name>
    <dbReference type="NCBI Taxonomy" id="270547"/>
    <lineage>
        <taxon>Eukaryota</taxon>
        <taxon>Metazoa</taxon>
        <taxon>Chordata</taxon>
        <taxon>Craniata</taxon>
        <taxon>Vertebrata</taxon>
        <taxon>Euteleostomi</taxon>
        <taxon>Actinopterygii</taxon>
        <taxon>Neopterygii</taxon>
        <taxon>Teleostei</taxon>
        <taxon>Neoteleostei</taxon>
        <taxon>Acanthomorphata</taxon>
        <taxon>Carangaria</taxon>
        <taxon>Carangaria incertae sedis</taxon>
        <taxon>Centropomidae</taxon>
        <taxon>Lates</taxon>
    </lineage>
</organism>
<comment type="caution">
    <text evidence="3">The sequence shown here is derived from an EMBL/GenBank/DDBJ whole genome shotgun (WGS) entry which is preliminary data.</text>
</comment>
<sequence length="337" mass="36823">MEEKRDLIKEEEGEGVGESREKVEGRWLVCMMRCKYSLLLPVILYQGTVMLMFETKIKWTGSIGGLVKKLPSIREDEEGDEAGSVSARSPLRLSGGSNPSLSSCRPGHSALPSEHSAPPADAGGPAGQRHLNSAQKFEFGSAHATCSTTLPIPRGPRKHSRIKQDVSKLTEESPGQNQRTRKLDLLSPEMVILRSPVPRPLQLPPVMEYFASLQDPASWPLHPSPSLSFSMSLSSSILFPCQIYRPGRQLCPAEPALPRLLPVPLLPVLPQLPIAHPPLRPPAEPSLRPLVFPTVSETRPPSLHPSGLEMQGGTTGGEGGLEHISFIDEEAKRYERS</sequence>
<feature type="transmembrane region" description="Helical" evidence="2">
    <location>
        <begin position="36"/>
        <end position="53"/>
    </location>
</feature>
<feature type="compositionally biased region" description="Basic and acidic residues" evidence="1">
    <location>
        <begin position="162"/>
        <end position="171"/>
    </location>
</feature>
<protein>
    <submittedName>
        <fullName evidence="3">Potassium voltage-gated channel subfamily H member 8</fullName>
    </submittedName>
</protein>
<feature type="region of interest" description="Disordered" evidence="1">
    <location>
        <begin position="298"/>
        <end position="322"/>
    </location>
</feature>
<feature type="region of interest" description="Disordered" evidence="1">
    <location>
        <begin position="75"/>
        <end position="129"/>
    </location>
</feature>
<keyword evidence="2" id="KW-0472">Membrane</keyword>
<keyword evidence="4" id="KW-1185">Reference proteome</keyword>
<evidence type="ECO:0000313" key="3">
    <source>
        <dbReference type="EMBL" id="GLD57445.1"/>
    </source>
</evidence>
<feature type="region of interest" description="Disordered" evidence="1">
    <location>
        <begin position="147"/>
        <end position="180"/>
    </location>
</feature>
<proteinExistence type="predicted"/>
<dbReference type="Proteomes" id="UP001279410">
    <property type="component" value="Unassembled WGS sequence"/>
</dbReference>
<evidence type="ECO:0000256" key="1">
    <source>
        <dbReference type="SAM" id="MobiDB-lite"/>
    </source>
</evidence>
<evidence type="ECO:0000256" key="2">
    <source>
        <dbReference type="SAM" id="Phobius"/>
    </source>
</evidence>
<keyword evidence="2" id="KW-0812">Transmembrane</keyword>